<evidence type="ECO:0000256" key="2">
    <source>
        <dbReference type="ARBA" id="ARBA00023015"/>
    </source>
</evidence>
<dbReference type="GO" id="GO:0006357">
    <property type="term" value="P:regulation of transcription by RNA polymerase II"/>
    <property type="evidence" value="ECO:0000318"/>
    <property type="project" value="GO_Central"/>
</dbReference>
<feature type="compositionally biased region" description="Basic and acidic residues" evidence="5">
    <location>
        <begin position="130"/>
        <end position="140"/>
    </location>
</feature>
<sequence>MQLQQSSRIDLVDLKAQIVKRLGVERSKLYFYYLDRFLSQKLNKVEFDKLCCRVLGRENLSLHNQLIRSILKNAFQAKIPPPSISQDPKSSLKREDGHEQSLSVIPNQTPNVSVWSNGVLPLSPRKVRSGIRDRKFKDRPSPLGPNGKVDCSSHSTSIEESGRKVIRENGELTPRDYPRPFQHIRSVTRPPEDEKEGSTQQSVNKYRVHGKDQTLVPVLEEREDVEQVHFLDSARNSLVAPLGIPFCSPSIGGSTRSFPVGSNSDYVSCYDYGQLFDSETLKKRMEQIAVGQGMEGVSQDCANILNSSLDVYLKQLIRSCVDLVGARSGNVPRGHPLQKLQVPGRVSIGMSSSKNHLATRGSSSVVGGMQEETSPCSISLLDFKAAMELNPRQLGEDWPLQLEKISMRSYEG</sequence>
<reference evidence="6" key="1">
    <citation type="submission" date="2013-07" db="EMBL/GenBank/DDBJ databases">
        <title>The genome of Eucalyptus grandis.</title>
        <authorList>
            <person name="Schmutz J."/>
            <person name="Hayes R."/>
            <person name="Myburg A."/>
            <person name="Tuskan G."/>
            <person name="Grattapaglia D."/>
            <person name="Rokhsar D.S."/>
        </authorList>
    </citation>
    <scope>NUCLEOTIDE SEQUENCE</scope>
    <source>
        <tissue evidence="6">Leaf extractions</tissue>
    </source>
</reference>
<feature type="region of interest" description="Disordered" evidence="5">
    <location>
        <begin position="351"/>
        <end position="370"/>
    </location>
</feature>
<keyword evidence="3" id="KW-0804">Transcription</keyword>
<dbReference type="AlphaFoldDB" id="A0A059CR37"/>
<dbReference type="PANTHER" id="PTHR21277">
    <property type="entry name" value="TRANSCRIPTIONAL ADAPTER 1"/>
    <property type="match status" value="1"/>
</dbReference>
<comment type="subcellular location">
    <subcellularLocation>
        <location evidence="1">Nucleus</location>
    </subcellularLocation>
</comment>
<dbReference type="GO" id="GO:0003713">
    <property type="term" value="F:transcription coactivator activity"/>
    <property type="evidence" value="ECO:0000318"/>
    <property type="project" value="GO_Central"/>
</dbReference>
<evidence type="ECO:0000256" key="1">
    <source>
        <dbReference type="ARBA" id="ARBA00004123"/>
    </source>
</evidence>
<keyword evidence="4" id="KW-0539">Nucleus</keyword>
<dbReference type="GO" id="GO:0000124">
    <property type="term" value="C:SAGA complex"/>
    <property type="evidence" value="ECO:0000318"/>
    <property type="project" value="GO_Central"/>
</dbReference>
<dbReference type="Pfam" id="PF12767">
    <property type="entry name" value="SAGA-Tad1"/>
    <property type="match status" value="1"/>
</dbReference>
<organism evidence="6">
    <name type="scientific">Eucalyptus grandis</name>
    <name type="common">Flooded gum</name>
    <dbReference type="NCBI Taxonomy" id="71139"/>
    <lineage>
        <taxon>Eukaryota</taxon>
        <taxon>Viridiplantae</taxon>
        <taxon>Streptophyta</taxon>
        <taxon>Embryophyta</taxon>
        <taxon>Tracheophyta</taxon>
        <taxon>Spermatophyta</taxon>
        <taxon>Magnoliopsida</taxon>
        <taxon>eudicotyledons</taxon>
        <taxon>Gunneridae</taxon>
        <taxon>Pentapetalae</taxon>
        <taxon>rosids</taxon>
        <taxon>malvids</taxon>
        <taxon>Myrtales</taxon>
        <taxon>Myrtaceae</taxon>
        <taxon>Myrtoideae</taxon>
        <taxon>Eucalypteae</taxon>
        <taxon>Eucalyptus</taxon>
    </lineage>
</organism>
<feature type="region of interest" description="Disordered" evidence="5">
    <location>
        <begin position="79"/>
        <end position="105"/>
    </location>
</feature>
<feature type="region of interest" description="Disordered" evidence="5">
    <location>
        <begin position="130"/>
        <end position="204"/>
    </location>
</feature>
<dbReference type="KEGG" id="egr:104437197"/>
<dbReference type="GO" id="GO:0005634">
    <property type="term" value="C:nucleus"/>
    <property type="evidence" value="ECO:0007669"/>
    <property type="project" value="UniProtKB-SubCell"/>
</dbReference>
<dbReference type="Gramene" id="KCW80652">
    <property type="protein sequence ID" value="KCW80652"/>
    <property type="gene ID" value="EUGRSUZ_C02026"/>
</dbReference>
<dbReference type="EMBL" id="KK198755">
    <property type="protein sequence ID" value="KCW80652.1"/>
    <property type="molecule type" value="Genomic_DNA"/>
</dbReference>
<dbReference type="PANTHER" id="PTHR21277:SF5">
    <property type="entry name" value="TRANSCRIPTIONAL ADAPTER 1"/>
    <property type="match status" value="1"/>
</dbReference>
<gene>
    <name evidence="6" type="ORF">EUGRSUZ_C02026</name>
</gene>
<dbReference type="OMA" id="QSREDGC"/>
<evidence type="ECO:0000313" key="6">
    <source>
        <dbReference type="EMBL" id="KCW80651.1"/>
    </source>
</evidence>
<dbReference type="CDD" id="cd22933">
    <property type="entry name" value="HFD_HFI1"/>
    <property type="match status" value="1"/>
</dbReference>
<evidence type="ECO:0008006" key="7">
    <source>
        <dbReference type="Google" id="ProtNLM"/>
    </source>
</evidence>
<dbReference type="STRING" id="71139.A0A059CR37"/>
<dbReference type="eggNOG" id="ENOG502QTUY">
    <property type="taxonomic scope" value="Eukaryota"/>
</dbReference>
<feature type="compositionally biased region" description="Basic and acidic residues" evidence="5">
    <location>
        <begin position="160"/>
        <end position="178"/>
    </location>
</feature>
<dbReference type="FunCoup" id="A0A059CR37">
    <property type="interactions" value="671"/>
</dbReference>
<evidence type="ECO:0000256" key="4">
    <source>
        <dbReference type="ARBA" id="ARBA00023242"/>
    </source>
</evidence>
<protein>
    <recommendedName>
        <fullName evidence="7">Transcriptional coactivator Hfi1/Transcriptional adapter 1</fullName>
    </recommendedName>
</protein>
<name>A0A059CR37_EUCGR</name>
<feature type="compositionally biased region" description="Basic and acidic residues" evidence="5">
    <location>
        <begin position="90"/>
        <end position="99"/>
    </location>
</feature>
<evidence type="ECO:0000256" key="5">
    <source>
        <dbReference type="SAM" id="MobiDB-lite"/>
    </source>
</evidence>
<keyword evidence="2" id="KW-0805">Transcription regulation</keyword>
<dbReference type="InterPro" id="IPR024738">
    <property type="entry name" value="Hfi1/Tada1"/>
</dbReference>
<evidence type="ECO:0000256" key="3">
    <source>
        <dbReference type="ARBA" id="ARBA00023163"/>
    </source>
</evidence>
<proteinExistence type="predicted"/>
<dbReference type="OrthoDB" id="10264870at2759"/>
<dbReference type="Gramene" id="KCW80651">
    <property type="protein sequence ID" value="KCW80651"/>
    <property type="gene ID" value="EUGRSUZ_C02026"/>
</dbReference>
<dbReference type="EMBL" id="KK198755">
    <property type="protein sequence ID" value="KCW80651.1"/>
    <property type="molecule type" value="Genomic_DNA"/>
</dbReference>
<accession>A0A059CR37</accession>